<name>A0A9Q1QS75_9CARY</name>
<sequence length="215" mass="23885">MKRRLRAELASDFLICKFIGCTAKRSEAILGRMIQGNANDSMELLKVTEAFVPGAKCQLEGVTASFTQPLDAANDSVTLIPNCDLGAEFLGSEVGFVFVGLQQGISLNGFSVLYGPSFGNSSLTIEAEGSKRDGWLETGWLLITLEHLRWKKTVAELTPASLMLMPRELKRRFILIRWTNLLNLEVLAYQKQKSWSSMLPVEKHSTTNSNKLDNN</sequence>
<organism evidence="1 2">
    <name type="scientific">Carnegiea gigantea</name>
    <dbReference type="NCBI Taxonomy" id="171969"/>
    <lineage>
        <taxon>Eukaryota</taxon>
        <taxon>Viridiplantae</taxon>
        <taxon>Streptophyta</taxon>
        <taxon>Embryophyta</taxon>
        <taxon>Tracheophyta</taxon>
        <taxon>Spermatophyta</taxon>
        <taxon>Magnoliopsida</taxon>
        <taxon>eudicotyledons</taxon>
        <taxon>Gunneridae</taxon>
        <taxon>Pentapetalae</taxon>
        <taxon>Caryophyllales</taxon>
        <taxon>Cactineae</taxon>
        <taxon>Cactaceae</taxon>
        <taxon>Cactoideae</taxon>
        <taxon>Echinocereeae</taxon>
        <taxon>Carnegiea</taxon>
    </lineage>
</organism>
<accession>A0A9Q1QS75</accession>
<protein>
    <submittedName>
        <fullName evidence="1">Uncharacterized protein</fullName>
    </submittedName>
</protein>
<comment type="caution">
    <text evidence="1">The sequence shown here is derived from an EMBL/GenBank/DDBJ whole genome shotgun (WGS) entry which is preliminary data.</text>
</comment>
<evidence type="ECO:0000313" key="1">
    <source>
        <dbReference type="EMBL" id="KAJ8451696.1"/>
    </source>
</evidence>
<reference evidence="1" key="1">
    <citation type="submission" date="2022-04" db="EMBL/GenBank/DDBJ databases">
        <title>Carnegiea gigantea Genome sequencing and assembly v2.</title>
        <authorList>
            <person name="Copetti D."/>
            <person name="Sanderson M.J."/>
            <person name="Burquez A."/>
            <person name="Wojciechowski M.F."/>
        </authorList>
    </citation>
    <scope>NUCLEOTIDE SEQUENCE</scope>
    <source>
        <strain evidence="1">SGP5-SGP5p</strain>
        <tissue evidence="1">Aerial part</tissue>
    </source>
</reference>
<dbReference type="Proteomes" id="UP001153076">
    <property type="component" value="Unassembled WGS sequence"/>
</dbReference>
<proteinExistence type="predicted"/>
<keyword evidence="2" id="KW-1185">Reference proteome</keyword>
<gene>
    <name evidence="1" type="ORF">Cgig2_018330</name>
</gene>
<evidence type="ECO:0000313" key="2">
    <source>
        <dbReference type="Proteomes" id="UP001153076"/>
    </source>
</evidence>
<dbReference type="AlphaFoldDB" id="A0A9Q1QS75"/>
<dbReference type="EMBL" id="JAKOGI010000008">
    <property type="protein sequence ID" value="KAJ8451696.1"/>
    <property type="molecule type" value="Genomic_DNA"/>
</dbReference>